<dbReference type="PROSITE" id="PS51194">
    <property type="entry name" value="HELICASE_CTER"/>
    <property type="match status" value="1"/>
</dbReference>
<dbReference type="CDD" id="cd18802">
    <property type="entry name" value="SF2_C_dicer"/>
    <property type="match status" value="1"/>
</dbReference>
<accession>A0A1D6N3V8</accession>
<dbReference type="Gene3D" id="3.40.50.300">
    <property type="entry name" value="P-loop containing nucleotide triphosphate hydrolases"/>
    <property type="match status" value="2"/>
</dbReference>
<dbReference type="InterPro" id="IPR051363">
    <property type="entry name" value="RLR_Helicase"/>
</dbReference>
<dbReference type="AlphaFoldDB" id="A0A1D6N3V8"/>
<dbReference type="Pfam" id="PF00271">
    <property type="entry name" value="Helicase_C"/>
    <property type="match status" value="1"/>
</dbReference>
<evidence type="ECO:0000313" key="2">
    <source>
        <dbReference type="EMBL" id="ONM35313.1"/>
    </source>
</evidence>
<feature type="domain" description="Helicase C-terminal" evidence="1">
    <location>
        <begin position="223"/>
        <end position="350"/>
    </location>
</feature>
<dbReference type="SMART" id="SM00490">
    <property type="entry name" value="HELICc"/>
    <property type="match status" value="1"/>
</dbReference>
<dbReference type="InterPro" id="IPR027417">
    <property type="entry name" value="P-loop_NTPase"/>
</dbReference>
<dbReference type="EMBL" id="CM007649">
    <property type="protein sequence ID" value="ONM35313.1"/>
    <property type="molecule type" value="Genomic_DNA"/>
</dbReference>
<protein>
    <submittedName>
        <fullName evidence="2">Dicer-like 104</fullName>
    </submittedName>
</protein>
<reference evidence="2" key="1">
    <citation type="submission" date="2015-12" db="EMBL/GenBank/DDBJ databases">
        <title>Update maize B73 reference genome by single molecule sequencing technologies.</title>
        <authorList>
            <consortium name="Maize Genome Sequencing Project"/>
            <person name="Ware D."/>
        </authorList>
    </citation>
    <scope>NUCLEOTIDE SEQUENCE [LARGE SCALE GENOMIC DNA]</scope>
    <source>
        <tissue evidence="2">Seedling</tissue>
    </source>
</reference>
<gene>
    <name evidence="2" type="ORF">ZEAMMB73_Zm00001d042432</name>
</gene>
<evidence type="ECO:0000259" key="1">
    <source>
        <dbReference type="PROSITE" id="PS51194"/>
    </source>
</evidence>
<dbReference type="FunFam" id="3.40.50.300:FF:000420">
    <property type="entry name" value="Endoribonuclease dicer-like 1"/>
    <property type="match status" value="1"/>
</dbReference>
<proteinExistence type="predicted"/>
<sequence length="350" mass="39854">MTSPTKNLQVMVMTPQVLLDALRQAFLILDMVSLMIFDECHHATGNHPYTRIMKEFYHGSEHKPNVFGVSSDLDCKNQLSELENILDSKIHSVVDREEIELCVPSAKEVNRYYEPRTVSFDDLSEELEILCSKYDGLIIQLHNRSTNQYKDADEITKESRKRLSNSLAKICYCLEDAGLLCASEATKICIERGQRKGIDALLNSERGCVEAKNMGYISPKLYELMQVFLSFSDPDNVRCLVFVDRKISARVIERTMKKIGQLSCFRVSFLTGGSSSVDALTPKMQKDTLDSFRSGKVNLLFTTDVAEEGIHIPDCSCVIRFDLPRTTRSYVQSRGRARQRDSQYILMIEQ</sequence>
<organism evidence="2">
    <name type="scientific">Zea mays</name>
    <name type="common">Maize</name>
    <dbReference type="NCBI Taxonomy" id="4577"/>
    <lineage>
        <taxon>Eukaryota</taxon>
        <taxon>Viridiplantae</taxon>
        <taxon>Streptophyta</taxon>
        <taxon>Embryophyta</taxon>
        <taxon>Tracheophyta</taxon>
        <taxon>Spermatophyta</taxon>
        <taxon>Magnoliopsida</taxon>
        <taxon>Liliopsida</taxon>
        <taxon>Poales</taxon>
        <taxon>Poaceae</taxon>
        <taxon>PACMAD clade</taxon>
        <taxon>Panicoideae</taxon>
        <taxon>Andropogonodae</taxon>
        <taxon>Andropogoneae</taxon>
        <taxon>Tripsacinae</taxon>
        <taxon>Zea</taxon>
    </lineage>
</organism>
<dbReference type="InterPro" id="IPR001650">
    <property type="entry name" value="Helicase_C-like"/>
</dbReference>
<dbReference type="PANTHER" id="PTHR14074">
    <property type="entry name" value="HELICASE WITH DEATH DOMAIN-RELATED"/>
    <property type="match status" value="1"/>
</dbReference>
<name>A0A1D6N3V8_MAIZE</name>
<dbReference type="SUPFAM" id="SSF52540">
    <property type="entry name" value="P-loop containing nucleoside triphosphate hydrolases"/>
    <property type="match status" value="1"/>
</dbReference>
<dbReference type="PANTHER" id="PTHR14074:SF16">
    <property type="entry name" value="ANTIVIRAL INNATE IMMUNE RESPONSE RECEPTOR RIG-I"/>
    <property type="match status" value="1"/>
</dbReference>